<organism evidence="1 2">
    <name type="scientific">Eragrostis curvula</name>
    <name type="common">weeping love grass</name>
    <dbReference type="NCBI Taxonomy" id="38414"/>
    <lineage>
        <taxon>Eukaryota</taxon>
        <taxon>Viridiplantae</taxon>
        <taxon>Streptophyta</taxon>
        <taxon>Embryophyta</taxon>
        <taxon>Tracheophyta</taxon>
        <taxon>Spermatophyta</taxon>
        <taxon>Magnoliopsida</taxon>
        <taxon>Liliopsida</taxon>
        <taxon>Poales</taxon>
        <taxon>Poaceae</taxon>
        <taxon>PACMAD clade</taxon>
        <taxon>Chloridoideae</taxon>
        <taxon>Eragrostideae</taxon>
        <taxon>Eragrostidinae</taxon>
        <taxon>Eragrostis</taxon>
    </lineage>
</organism>
<dbReference type="Gramene" id="TVU46688">
    <property type="protein sequence ID" value="TVU46688"/>
    <property type="gene ID" value="EJB05_06238"/>
</dbReference>
<proteinExistence type="predicted"/>
<dbReference type="OrthoDB" id="693320at2759"/>
<comment type="caution">
    <text evidence="1">The sequence shown here is derived from an EMBL/GenBank/DDBJ whole genome shotgun (WGS) entry which is preliminary data.</text>
</comment>
<reference evidence="1 2" key="1">
    <citation type="journal article" date="2019" name="Sci. Rep.">
        <title>A high-quality genome of Eragrostis curvula grass provides insights into Poaceae evolution and supports new strategies to enhance forage quality.</title>
        <authorList>
            <person name="Carballo J."/>
            <person name="Santos B.A.C.M."/>
            <person name="Zappacosta D."/>
            <person name="Garbus I."/>
            <person name="Selva J.P."/>
            <person name="Gallo C.A."/>
            <person name="Diaz A."/>
            <person name="Albertini E."/>
            <person name="Caccamo M."/>
            <person name="Echenique V."/>
        </authorList>
    </citation>
    <scope>NUCLEOTIDE SEQUENCE [LARGE SCALE GENOMIC DNA]</scope>
    <source>
        <strain evidence="2">cv. Victoria</strain>
        <tissue evidence="1">Leaf</tissue>
    </source>
</reference>
<name>A0A5J9WEQ2_9POAL</name>
<dbReference type="Proteomes" id="UP000324897">
    <property type="component" value="Chromosome 5"/>
</dbReference>
<evidence type="ECO:0000313" key="1">
    <source>
        <dbReference type="EMBL" id="TVU46688.1"/>
    </source>
</evidence>
<feature type="non-terminal residue" evidence="1">
    <location>
        <position position="1"/>
    </location>
</feature>
<evidence type="ECO:0000313" key="2">
    <source>
        <dbReference type="Proteomes" id="UP000324897"/>
    </source>
</evidence>
<gene>
    <name evidence="1" type="ORF">EJB05_06238</name>
</gene>
<sequence>MENKISAPTEGEEPNSATQVVADNVGTQMIRRPRSNAQDLEAQLEADKSEKNELARHMKVLSKQVQETEQGRIRDREEMTKKQVDLEAKVCRFTSSGGTRLDSTRHVIAARHKGVSG</sequence>
<feature type="non-terminal residue" evidence="1">
    <location>
        <position position="117"/>
    </location>
</feature>
<protein>
    <submittedName>
        <fullName evidence="1">Uncharacterized protein</fullName>
    </submittedName>
</protein>
<accession>A0A5J9WEQ2</accession>
<keyword evidence="2" id="KW-1185">Reference proteome</keyword>
<dbReference type="AlphaFoldDB" id="A0A5J9WEQ2"/>
<dbReference type="EMBL" id="RWGY01000004">
    <property type="protein sequence ID" value="TVU46688.1"/>
    <property type="molecule type" value="Genomic_DNA"/>
</dbReference>